<comment type="caution">
    <text evidence="1">The sequence shown here is derived from an EMBL/GenBank/DDBJ whole genome shotgun (WGS) entry which is preliminary data.</text>
</comment>
<accession>A0ABX0TCC8</accession>
<dbReference type="Proteomes" id="UP001318300">
    <property type="component" value="Unassembled WGS sequence"/>
</dbReference>
<name>A0ABX0TCC8_9MICO</name>
<dbReference type="Pfam" id="PF25681">
    <property type="entry name" value="Phage_TTP_17"/>
    <property type="match status" value="1"/>
</dbReference>
<organism evidence="1 2">
    <name type="scientific">Curtobacterium salicis</name>
    <dbReference type="NCBI Taxonomy" id="1779862"/>
    <lineage>
        <taxon>Bacteria</taxon>
        <taxon>Bacillati</taxon>
        <taxon>Actinomycetota</taxon>
        <taxon>Actinomycetes</taxon>
        <taxon>Micrococcales</taxon>
        <taxon>Microbacteriaceae</taxon>
        <taxon>Curtobacterium</taxon>
    </lineage>
</organism>
<evidence type="ECO:0000313" key="2">
    <source>
        <dbReference type="Proteomes" id="UP001318300"/>
    </source>
</evidence>
<keyword evidence="2" id="KW-1185">Reference proteome</keyword>
<sequence>MSLEAENVRVAVTGAVYSAPKTVTRPSSATSALTGYIDHGYIGDGGVTETRDRSTNQIRAWQNGALVREVVTESSMKYQFILLETKKENIELYYGGKVAANGSIKINPSKTGGRRMFAVDIIDEDDLIRVDIPDGEITEVGDQVYANGEAIGYEVTVQSYEITDDETGETYSAVKWYGSLDTTAGA</sequence>
<evidence type="ECO:0008006" key="3">
    <source>
        <dbReference type="Google" id="ProtNLM"/>
    </source>
</evidence>
<gene>
    <name evidence="1" type="ORF">E9228_002769</name>
</gene>
<dbReference type="InterPro" id="IPR058154">
    <property type="entry name" value="Bxb1_TTP-like"/>
</dbReference>
<reference evidence="1 2" key="1">
    <citation type="submission" date="2020-03" db="EMBL/GenBank/DDBJ databases">
        <title>Above-ground endophytic microbial communities from plants in different locations in the United States.</title>
        <authorList>
            <person name="Frank C."/>
        </authorList>
    </citation>
    <scope>NUCLEOTIDE SEQUENCE [LARGE SCALE GENOMIC DNA]</scope>
    <source>
        <strain evidence="1 2">WW7</strain>
    </source>
</reference>
<dbReference type="RefSeq" id="WP_166781111.1">
    <property type="nucleotide sequence ID" value="NZ_JAAOYO010000004.1"/>
</dbReference>
<evidence type="ECO:0000313" key="1">
    <source>
        <dbReference type="EMBL" id="NII42111.1"/>
    </source>
</evidence>
<proteinExistence type="predicted"/>
<dbReference type="EMBL" id="JAAOYO010000004">
    <property type="protein sequence ID" value="NII42111.1"/>
    <property type="molecule type" value="Genomic_DNA"/>
</dbReference>
<protein>
    <recommendedName>
        <fullName evidence="3">Phage tail protein</fullName>
    </recommendedName>
</protein>